<accession>A0A066WDW5</accession>
<dbReference type="AlphaFoldDB" id="A0A066WDW5"/>
<dbReference type="Gene3D" id="2.30.29.30">
    <property type="entry name" value="Pleckstrin-homology domain (PH domain)/Phosphotyrosine-binding domain (PTB)"/>
    <property type="match status" value="2"/>
</dbReference>
<dbReference type="GO" id="GO:0032266">
    <property type="term" value="F:phosphatidylinositol-3-phosphate binding"/>
    <property type="evidence" value="ECO:0007669"/>
    <property type="project" value="UniProtKB-UniRule"/>
</dbReference>
<evidence type="ECO:0000256" key="2">
    <source>
        <dbReference type="ARBA" id="ARBA00022448"/>
    </source>
</evidence>
<evidence type="ECO:0000256" key="3">
    <source>
        <dbReference type="ARBA" id="ARBA00022723"/>
    </source>
</evidence>
<dbReference type="PROSITE" id="PS51495">
    <property type="entry name" value="GLUE"/>
    <property type="match status" value="1"/>
</dbReference>
<keyword evidence="7" id="KW-0967">Endosome</keyword>
<comment type="subcellular location">
    <subcellularLocation>
        <location evidence="7">Cytoplasm</location>
    </subcellularLocation>
    <subcellularLocation>
        <location evidence="7">Endosome</location>
    </subcellularLocation>
</comment>
<dbReference type="Gene3D" id="1.10.10.10">
    <property type="entry name" value="Winged helix-like DNA-binding domain superfamily/Winged helix DNA-binding domain"/>
    <property type="match status" value="2"/>
</dbReference>
<feature type="compositionally biased region" description="Pro residues" evidence="9">
    <location>
        <begin position="298"/>
        <end position="308"/>
    </location>
</feature>
<proteinExistence type="inferred from homology"/>
<comment type="similarity">
    <text evidence="1 7">Belongs to the VPS36 family.</text>
</comment>
<dbReference type="Gene3D" id="2.30.30.380">
    <property type="entry name" value="Zn-finger domain of Sec23/24"/>
    <property type="match status" value="1"/>
</dbReference>
<evidence type="ECO:0000256" key="8">
    <source>
        <dbReference type="SAM" id="Coils"/>
    </source>
</evidence>
<dbReference type="PANTHER" id="PTHR13128:SF12">
    <property type="entry name" value="VACUOLAR PROTEIN-SORTING-ASSOCIATED PROTEIN 36"/>
    <property type="match status" value="1"/>
</dbReference>
<evidence type="ECO:0000256" key="1">
    <source>
        <dbReference type="ARBA" id="ARBA00009697"/>
    </source>
</evidence>
<evidence type="ECO:0000256" key="5">
    <source>
        <dbReference type="ARBA" id="ARBA00022833"/>
    </source>
</evidence>
<name>A0A066WDW5_TILAU</name>
<keyword evidence="4" id="KW-0863">Zinc-finger</keyword>
<dbReference type="Pfam" id="PF11605">
    <property type="entry name" value="Vps36_ESCRT-II"/>
    <property type="match status" value="1"/>
</dbReference>
<dbReference type="SUPFAM" id="SSF50729">
    <property type="entry name" value="PH domain-like"/>
    <property type="match status" value="1"/>
</dbReference>
<dbReference type="EMBL" id="JMSN01000013">
    <property type="protein sequence ID" value="KDN52147.1"/>
    <property type="molecule type" value="Genomic_DNA"/>
</dbReference>
<keyword evidence="12" id="KW-1185">Reference proteome</keyword>
<feature type="coiled-coil region" evidence="8">
    <location>
        <begin position="475"/>
        <end position="505"/>
    </location>
</feature>
<dbReference type="InterPro" id="IPR037855">
    <property type="entry name" value="Vps36"/>
</dbReference>
<dbReference type="SUPFAM" id="SSF46785">
    <property type="entry name" value="Winged helix' DNA-binding domain"/>
    <property type="match status" value="1"/>
</dbReference>
<dbReference type="GO" id="GO:0043328">
    <property type="term" value="P:protein transport to vacuole involved in ubiquitin-dependent protein catabolic process via the multivesicular body sorting pathway"/>
    <property type="evidence" value="ECO:0007669"/>
    <property type="project" value="UniProtKB-UniRule"/>
</dbReference>
<dbReference type="Proteomes" id="UP000027361">
    <property type="component" value="Unassembled WGS sequence"/>
</dbReference>
<dbReference type="SMART" id="SM00547">
    <property type="entry name" value="ZnF_RBZ"/>
    <property type="match status" value="2"/>
</dbReference>
<dbReference type="InterPro" id="IPR036388">
    <property type="entry name" value="WH-like_DNA-bd_sf"/>
</dbReference>
<dbReference type="InterPro" id="IPR021648">
    <property type="entry name" value="GLUE_dom"/>
</dbReference>
<keyword evidence="7" id="KW-0963">Cytoplasm</keyword>
<dbReference type="GO" id="GO:0043130">
    <property type="term" value="F:ubiquitin binding"/>
    <property type="evidence" value="ECO:0007669"/>
    <property type="project" value="UniProtKB-UniRule"/>
</dbReference>
<feature type="region of interest" description="Disordered" evidence="9">
    <location>
        <begin position="573"/>
        <end position="600"/>
    </location>
</feature>
<dbReference type="InterPro" id="IPR011993">
    <property type="entry name" value="PH-like_dom_sf"/>
</dbReference>
<dbReference type="Pfam" id="PF04157">
    <property type="entry name" value="EAP30"/>
    <property type="match status" value="1"/>
</dbReference>
<reference evidence="11 12" key="1">
    <citation type="submission" date="2014-05" db="EMBL/GenBank/DDBJ databases">
        <title>Draft genome sequence of a rare smut relative, Tilletiaria anomala UBC 951.</title>
        <authorList>
            <consortium name="DOE Joint Genome Institute"/>
            <person name="Toome M."/>
            <person name="Kuo A."/>
            <person name="Henrissat B."/>
            <person name="Lipzen A."/>
            <person name="Tritt A."/>
            <person name="Yoshinaga Y."/>
            <person name="Zane M."/>
            <person name="Barry K."/>
            <person name="Grigoriev I.V."/>
            <person name="Spatafora J.W."/>
            <person name="Aimea M.C."/>
        </authorList>
    </citation>
    <scope>NUCLEOTIDE SEQUENCE [LARGE SCALE GENOMIC DNA]</scope>
    <source>
        <strain evidence="11 12">UBC 951</strain>
    </source>
</reference>
<dbReference type="GO" id="GO:0000814">
    <property type="term" value="C:ESCRT II complex"/>
    <property type="evidence" value="ECO:0007669"/>
    <property type="project" value="UniProtKB-UniRule"/>
</dbReference>
<evidence type="ECO:0000259" key="10">
    <source>
        <dbReference type="PROSITE" id="PS51495"/>
    </source>
</evidence>
<sequence length="782" mass="82640">MDRFKQLDATNSSIGTLLDDDEEVISIQASVGLYDGKDKALHHTAGTIYLTSHRLIYVDDALPHRYSCHLQLALIKATEHYTGFFKSSPKVTLFLADALADASTSASSNGPLESMSSSSPLLLPDQHLTAAGASSLHQIGEAARQKSATPSSRKLGDWRASVQAFDTGSDQSQLQPPWICRICGFSNRSSSGGRAETCQLCGVASGLNNSPSQPAPLTSAATHHATVSASPAPAARSAGDTGVPCPVCTFVNHPSMVVCELCEAALGTHFPLTQPQQKQKQRTNDSATAASSSSTSPSPSPSPKPSPSTNPTERHAEGSLPARSPAPATPQYPWSVTLPLRAEGSSGRSPAGVSAPLRIATAADHVRLSFRKGGDKEWYEHIKSTLKAKAWVASTSSSFLSGSAASNIAINGEVPRTSAATTSTTWRANGRSAAATATTDIDGRAAAMRKAGIEGILRAADDTAREQHAGMADALKDLEALMHKAKQMVRLAETLNEKLVRQEAQQQQQSKGEEISVEGQVVTQSSEAATLIRSSLVRLGLPAPAVTEDMAKDEMEYHMELARELAGLLLGTSSEGGSSTNGAARSGPKATTGLMGSGTVLRKGTASAPTSTISTCASATKHQQQHQRQQGLGLVNLDEVWCLWNRARGVALVSPLVLRTVTRFLPQITSPPIALRTFRSGLCVLHTPYYSLEAFEARLLCALKADTVPRDEAEPRDADSLPWGTGRTSVEIARMEDVPILLATEMIELVEATTGTVARDDGAKEGTRWYPNFISPGSAIAG</sequence>
<dbReference type="PANTHER" id="PTHR13128">
    <property type="entry name" value="VACUOLAR PROTEIN-SORTING-ASSOCIATED PROTEIN 36"/>
    <property type="match status" value="1"/>
</dbReference>
<dbReference type="GO" id="GO:0008270">
    <property type="term" value="F:zinc ion binding"/>
    <property type="evidence" value="ECO:0007669"/>
    <property type="project" value="UniProtKB-KW"/>
</dbReference>
<evidence type="ECO:0000313" key="11">
    <source>
        <dbReference type="EMBL" id="KDN52147.1"/>
    </source>
</evidence>
<dbReference type="OrthoDB" id="271448at2759"/>
<evidence type="ECO:0000256" key="9">
    <source>
        <dbReference type="SAM" id="MobiDB-lite"/>
    </source>
</evidence>
<keyword evidence="8" id="KW-0175">Coiled coil</keyword>
<protein>
    <recommendedName>
        <fullName evidence="7">Vacuolar protein-sorting-associated protein 36</fullName>
    </recommendedName>
    <alternativeName>
        <fullName evidence="7">ESCRT-II complex subunit VPS36</fullName>
    </alternativeName>
</protein>
<keyword evidence="6 7" id="KW-0653">Protein transport</keyword>
<organism evidence="11 12">
    <name type="scientific">Tilletiaria anomala (strain ATCC 24038 / CBS 436.72 / UBC 951)</name>
    <dbReference type="NCBI Taxonomy" id="1037660"/>
    <lineage>
        <taxon>Eukaryota</taxon>
        <taxon>Fungi</taxon>
        <taxon>Dikarya</taxon>
        <taxon>Basidiomycota</taxon>
        <taxon>Ustilaginomycotina</taxon>
        <taxon>Exobasidiomycetes</taxon>
        <taxon>Georgefischeriales</taxon>
        <taxon>Tilletiariaceae</taxon>
        <taxon>Tilletiaria</taxon>
    </lineage>
</organism>
<dbReference type="InterPro" id="IPR040608">
    <property type="entry name" value="Snf8/Vps36"/>
</dbReference>
<dbReference type="InParanoid" id="A0A066WDW5"/>
<evidence type="ECO:0000313" key="12">
    <source>
        <dbReference type="Proteomes" id="UP000027361"/>
    </source>
</evidence>
<dbReference type="STRING" id="1037660.A0A066WDW5"/>
<feature type="domain" description="GLUE N-terminal" evidence="10">
    <location>
        <begin position="7"/>
        <end position="398"/>
    </location>
</feature>
<dbReference type="InterPro" id="IPR001876">
    <property type="entry name" value="Znf_RanBP2"/>
</dbReference>
<comment type="caution">
    <text evidence="11">The sequence shown here is derived from an EMBL/GenBank/DDBJ whole genome shotgun (WGS) entry which is preliminary data.</text>
</comment>
<dbReference type="InterPro" id="IPR036390">
    <property type="entry name" value="WH_DNA-bd_sf"/>
</dbReference>
<evidence type="ECO:0000256" key="4">
    <source>
        <dbReference type="ARBA" id="ARBA00022771"/>
    </source>
</evidence>
<feature type="region of interest" description="Disordered" evidence="9">
    <location>
        <begin position="273"/>
        <end position="333"/>
    </location>
</feature>
<gene>
    <name evidence="11" type="ORF">K437DRAFT_254522</name>
</gene>
<dbReference type="GeneID" id="25263892"/>
<evidence type="ECO:0000256" key="6">
    <source>
        <dbReference type="ARBA" id="ARBA00022927"/>
    </source>
</evidence>
<keyword evidence="2 7" id="KW-0813">Transport</keyword>
<evidence type="ECO:0000256" key="7">
    <source>
        <dbReference type="RuleBase" id="RU367095"/>
    </source>
</evidence>
<dbReference type="GO" id="GO:0031902">
    <property type="term" value="C:late endosome membrane"/>
    <property type="evidence" value="ECO:0007669"/>
    <property type="project" value="UniProtKB-UniRule"/>
</dbReference>
<keyword evidence="3" id="KW-0479">Metal-binding</keyword>
<comment type="subunit">
    <text evidence="7">Component of the endosomal sorting complex required for transport II (ESCRT-II).</text>
</comment>
<dbReference type="Gene3D" id="6.10.140.260">
    <property type="match status" value="1"/>
</dbReference>
<comment type="function">
    <text evidence="7">Component of the ESCRT-II complex (endosomal sorting complex required for transport II), which is required for multivesicular body (MVB) formation and sorting of endosomal cargo proteins into MVBs.</text>
</comment>
<dbReference type="OMA" id="RVCYVDH"/>
<dbReference type="HOGENOM" id="CLU_015433_3_0_1"/>
<feature type="compositionally biased region" description="Low complexity" evidence="9">
    <location>
        <begin position="286"/>
        <end position="297"/>
    </location>
</feature>
<keyword evidence="5" id="KW-0862">Zinc</keyword>
<dbReference type="RefSeq" id="XP_013244999.1">
    <property type="nucleotide sequence ID" value="XM_013389545.1"/>
</dbReference>